<evidence type="ECO:0000313" key="1">
    <source>
        <dbReference type="EMBL" id="PIA13107.1"/>
    </source>
</evidence>
<organism evidence="1 2">
    <name type="scientific">Coemansia reversa (strain ATCC 12441 / NRRL 1564)</name>
    <dbReference type="NCBI Taxonomy" id="763665"/>
    <lineage>
        <taxon>Eukaryota</taxon>
        <taxon>Fungi</taxon>
        <taxon>Fungi incertae sedis</taxon>
        <taxon>Zoopagomycota</taxon>
        <taxon>Kickxellomycotina</taxon>
        <taxon>Kickxellomycetes</taxon>
        <taxon>Kickxellales</taxon>
        <taxon>Kickxellaceae</taxon>
        <taxon>Coemansia</taxon>
    </lineage>
</organism>
<dbReference type="AlphaFoldDB" id="A0A2G5B318"/>
<gene>
    <name evidence="1" type="ORF">COEREDRAFT_11764</name>
</gene>
<keyword evidence="2" id="KW-1185">Reference proteome</keyword>
<dbReference type="OrthoDB" id="10502568at2759"/>
<protein>
    <submittedName>
        <fullName evidence="1">Uncharacterized protein</fullName>
    </submittedName>
</protein>
<proteinExistence type="predicted"/>
<sequence>MLNDGVLVSSAMDIATAMGRRKLITLLVHWSVCLEIQLGYDPTMRQLCDDDSSNYTDDVGVFSAGDAVIKDAWPPAEQPVESGTHNEIELLRQIRNQFEINSPVHLYLQLEIGGHVQLDIDGHSTI</sequence>
<dbReference type="Proteomes" id="UP000242474">
    <property type="component" value="Unassembled WGS sequence"/>
</dbReference>
<accession>A0A2G5B318</accession>
<evidence type="ECO:0000313" key="2">
    <source>
        <dbReference type="Proteomes" id="UP000242474"/>
    </source>
</evidence>
<name>A0A2G5B318_COERN</name>
<reference evidence="1 2" key="1">
    <citation type="journal article" date="2015" name="Genome Biol. Evol.">
        <title>Phylogenomic analyses indicate that early fungi evolved digesting cell walls of algal ancestors of land plants.</title>
        <authorList>
            <person name="Chang Y."/>
            <person name="Wang S."/>
            <person name="Sekimoto S."/>
            <person name="Aerts A.L."/>
            <person name="Choi C."/>
            <person name="Clum A."/>
            <person name="LaButti K.M."/>
            <person name="Lindquist E.A."/>
            <person name="Yee Ngan C."/>
            <person name="Ohm R.A."/>
            <person name="Salamov A.A."/>
            <person name="Grigoriev I.V."/>
            <person name="Spatafora J.W."/>
            <person name="Berbee M.L."/>
        </authorList>
    </citation>
    <scope>NUCLEOTIDE SEQUENCE [LARGE SCALE GENOMIC DNA]</scope>
    <source>
        <strain evidence="1 2">NRRL 1564</strain>
    </source>
</reference>
<dbReference type="EMBL" id="KZ303547">
    <property type="protein sequence ID" value="PIA13107.1"/>
    <property type="molecule type" value="Genomic_DNA"/>
</dbReference>